<dbReference type="OrthoDB" id="110640at2"/>
<keyword evidence="3" id="KW-1185">Reference proteome</keyword>
<dbReference type="Proteomes" id="UP000254875">
    <property type="component" value="Unassembled WGS sequence"/>
</dbReference>
<dbReference type="PANTHER" id="PTHR34985:SF1">
    <property type="entry name" value="SLR0554 PROTEIN"/>
    <property type="match status" value="1"/>
</dbReference>
<dbReference type="PANTHER" id="PTHR34985">
    <property type="entry name" value="SLR0554 PROTEIN"/>
    <property type="match status" value="1"/>
</dbReference>
<evidence type="ECO:0000313" key="3">
    <source>
        <dbReference type="Proteomes" id="UP000254875"/>
    </source>
</evidence>
<organism evidence="2 3">
    <name type="scientific">Paraburkholderia lacunae</name>
    <dbReference type="NCBI Taxonomy" id="2211104"/>
    <lineage>
        <taxon>Bacteria</taxon>
        <taxon>Pseudomonadati</taxon>
        <taxon>Pseudomonadota</taxon>
        <taxon>Betaproteobacteria</taxon>
        <taxon>Burkholderiales</taxon>
        <taxon>Burkholderiaceae</taxon>
        <taxon>Paraburkholderia</taxon>
    </lineage>
</organism>
<evidence type="ECO:0000313" key="2">
    <source>
        <dbReference type="EMBL" id="RDK01449.1"/>
    </source>
</evidence>
<accession>A0A370N759</accession>
<feature type="domain" description="Virulence-associated protein E-like" evidence="1">
    <location>
        <begin position="535"/>
        <end position="748"/>
    </location>
</feature>
<dbReference type="EMBL" id="QHKS01000010">
    <property type="protein sequence ID" value="RDK01449.1"/>
    <property type="molecule type" value="Genomic_DNA"/>
</dbReference>
<dbReference type="Pfam" id="PF05272">
    <property type="entry name" value="VapE-like_dom"/>
    <property type="match status" value="1"/>
</dbReference>
<proteinExistence type="predicted"/>
<gene>
    <name evidence="2" type="ORF">DLM46_16600</name>
</gene>
<dbReference type="RefSeq" id="WP_115101851.1">
    <property type="nucleotide sequence ID" value="NZ_QHKS01000010.1"/>
</dbReference>
<evidence type="ECO:0000259" key="1">
    <source>
        <dbReference type="Pfam" id="PF05272"/>
    </source>
</evidence>
<sequence>MSSLEQIVQQLQDDGHPKLPEGHPIADGKPHRYGAGKKYWYSLHQIERAGRIIGYTGAFGRWSGNDNGAQAFQWEGEALTQEDVNAARRRQQAAERIEAEKRAHAAKMAANRARDQWQKAHDEGTSAYLKRKQITPEGVRFDAEGTTLVPMFQYADGIRLVGLQKITPDGAKRFNKGMEKKGAAFLLGDIGDDDKVAMISEGYATGRSIRMAIDEAIPQSVCFDAAGILFAARYLRDTYPHLHLLICADDDWIIEQRLRACLAEEFGYRGELTIGGDAVRIQAKNTWYMARAEFRRDDHGVGFMELIYGNDVSPERRRRFENTGLKYAHEAVATVGNASVVFPRFADRGDRKLTDFNDLHCEEGLALVRQQIQSALLAALAPAATDIPPFAHLHDTDPRAVDDVAGADAATSAGAATGEWDGRVIENGAHTWERDLARSEKGNLLPTLGNVHLILSNHKKWQGVIAQDDFAGRVVKRRKPPFPQGELGEWSDMDDIRCVLWLSQKYGISVRQDIVMNAVLLVADATHFHDVREYLEGVVWDGVERVRTWPTTYMKVADSEYVRLAGTKWLIAAVARVMRPGCKADNVLILEGKQGWYKSTALEVIAGKPWYTNSPIRIGDKDTYAVMAGKWIIELAELDSLNKSDSSAAKSFFATETDRFRNFYGKRATDVHRQGVFAGSVNFDTYLKDESGNRRYWPLRVGGPIHIDALRRDRDQLWAEAVHLYRQGVIWHVTEAEKPLFEIEQTERYEGDVYEDRIARHLELTGRVTMEEILGDVLKLDTSKWTLPEQRRIGKALKSLGWVRKRESTGRRGWYYVQEEEAPAPVAELVTEGADDDAPL</sequence>
<protein>
    <submittedName>
        <fullName evidence="2">Virulence protein E</fullName>
    </submittedName>
</protein>
<dbReference type="InterPro" id="IPR007936">
    <property type="entry name" value="VapE-like_dom"/>
</dbReference>
<comment type="caution">
    <text evidence="2">The sequence shown here is derived from an EMBL/GenBank/DDBJ whole genome shotgun (WGS) entry which is preliminary data.</text>
</comment>
<name>A0A370N759_9BURK</name>
<reference evidence="3" key="1">
    <citation type="submission" date="2018-05" db="EMBL/GenBank/DDBJ databases">
        <authorList>
            <person name="Feng T."/>
        </authorList>
    </citation>
    <scope>NUCLEOTIDE SEQUENCE [LARGE SCALE GENOMIC DNA]</scope>
    <source>
        <strain evidence="3">S27</strain>
    </source>
</reference>
<dbReference type="AlphaFoldDB" id="A0A370N759"/>